<comment type="subunit">
    <text evidence="2">Homodimer.</text>
</comment>
<evidence type="ECO:0000256" key="8">
    <source>
        <dbReference type="ARBA" id="ARBA00022833"/>
    </source>
</evidence>
<dbReference type="InterPro" id="IPR013471">
    <property type="entry name" value="RNase_Z/BN"/>
</dbReference>
<dbReference type="NCBIfam" id="NF000801">
    <property type="entry name" value="PRK00055.1-3"/>
    <property type="match status" value="1"/>
</dbReference>
<dbReference type="GO" id="GO:0046872">
    <property type="term" value="F:metal ion binding"/>
    <property type="evidence" value="ECO:0007669"/>
    <property type="project" value="UniProtKB-KW"/>
</dbReference>
<evidence type="ECO:0000256" key="2">
    <source>
        <dbReference type="ARBA" id="ARBA00011738"/>
    </source>
</evidence>
<name>A0A6J7DLZ0_9ZZZZ</name>
<evidence type="ECO:0000256" key="3">
    <source>
        <dbReference type="ARBA" id="ARBA00022694"/>
    </source>
</evidence>
<dbReference type="Pfam" id="PF12706">
    <property type="entry name" value="Lactamase_B_2"/>
    <property type="match status" value="1"/>
</dbReference>
<dbReference type="InterPro" id="IPR001279">
    <property type="entry name" value="Metallo-B-lactamas"/>
</dbReference>
<dbReference type="SMART" id="SM00849">
    <property type="entry name" value="Lactamase_B"/>
    <property type="match status" value="1"/>
</dbReference>
<dbReference type="CDD" id="cd07717">
    <property type="entry name" value="RNaseZ_ZiPD-like_MBL-fold"/>
    <property type="match status" value="1"/>
</dbReference>
<keyword evidence="6" id="KW-0255">Endonuclease</keyword>
<sequence>MDEVELFFAGTGGSVPSPRRGLPATLVRLDGDRLLFDCGEGTQRQLVRSVGLADLDAVFLTHLHADHWLGLPGMLKTFDLRGREKPLDVFGPSGTSRLLGSLSGVWGRVAYPLHVVEMAAGDAIEFAGYEVEAFNVRHRGVAFGYAIGEHERPGRFDPVLAERLGVAPGPDFGALEAGTAVGGVLPEQVIGEPRRGRRIVLSGDTAPCDMVRSAAQGADVLVHEATFLEADAARAAETDHSTAAQAAQIAAEAGVALTALTHLSSRYRPSDVRDEALAHCPRIVVPRDFETIEVPVPEKGAPRLVPWDAGATVTG</sequence>
<evidence type="ECO:0000313" key="10">
    <source>
        <dbReference type="EMBL" id="CAB4868303.1"/>
    </source>
</evidence>
<keyword evidence="8" id="KW-0862">Zinc</keyword>
<evidence type="ECO:0000259" key="9">
    <source>
        <dbReference type="SMART" id="SM00849"/>
    </source>
</evidence>
<reference evidence="10" key="1">
    <citation type="submission" date="2020-05" db="EMBL/GenBank/DDBJ databases">
        <authorList>
            <person name="Chiriac C."/>
            <person name="Salcher M."/>
            <person name="Ghai R."/>
            <person name="Kavagutti S V."/>
        </authorList>
    </citation>
    <scope>NUCLEOTIDE SEQUENCE</scope>
</reference>
<evidence type="ECO:0000256" key="1">
    <source>
        <dbReference type="ARBA" id="ARBA00001947"/>
    </source>
</evidence>
<keyword evidence="4" id="KW-0540">Nuclease</keyword>
<dbReference type="InterPro" id="IPR036866">
    <property type="entry name" value="RibonucZ/Hydroxyglut_hydro"/>
</dbReference>
<evidence type="ECO:0000256" key="6">
    <source>
        <dbReference type="ARBA" id="ARBA00022759"/>
    </source>
</evidence>
<feature type="domain" description="Metallo-beta-lactamase" evidence="9">
    <location>
        <begin position="21"/>
        <end position="262"/>
    </location>
</feature>
<dbReference type="GO" id="GO:0042781">
    <property type="term" value="F:3'-tRNA processing endoribonuclease activity"/>
    <property type="evidence" value="ECO:0007669"/>
    <property type="project" value="TreeGrafter"/>
</dbReference>
<evidence type="ECO:0000256" key="7">
    <source>
        <dbReference type="ARBA" id="ARBA00022801"/>
    </source>
</evidence>
<evidence type="ECO:0000256" key="4">
    <source>
        <dbReference type="ARBA" id="ARBA00022722"/>
    </source>
</evidence>
<keyword evidence="5" id="KW-0479">Metal-binding</keyword>
<gene>
    <name evidence="10" type="ORF">UFOPK3423_00600</name>
</gene>
<dbReference type="AlphaFoldDB" id="A0A6J7DLZ0"/>
<dbReference type="EMBL" id="CAFBLQ010000048">
    <property type="protein sequence ID" value="CAB4868303.1"/>
    <property type="molecule type" value="Genomic_DNA"/>
</dbReference>
<dbReference type="HAMAP" id="MF_01818">
    <property type="entry name" value="RNase_Z_BN"/>
    <property type="match status" value="1"/>
</dbReference>
<dbReference type="PANTHER" id="PTHR46018">
    <property type="entry name" value="ZINC PHOSPHODIESTERASE ELAC PROTEIN 1"/>
    <property type="match status" value="1"/>
</dbReference>
<dbReference type="Gene3D" id="3.60.15.10">
    <property type="entry name" value="Ribonuclease Z/Hydroxyacylglutathione hydrolase-like"/>
    <property type="match status" value="1"/>
</dbReference>
<dbReference type="PANTHER" id="PTHR46018:SF2">
    <property type="entry name" value="ZINC PHOSPHODIESTERASE ELAC PROTEIN 1"/>
    <property type="match status" value="1"/>
</dbReference>
<proteinExistence type="inferred from homology"/>
<comment type="cofactor">
    <cofactor evidence="1">
        <name>Zn(2+)</name>
        <dbReference type="ChEBI" id="CHEBI:29105"/>
    </cofactor>
</comment>
<organism evidence="10">
    <name type="scientific">freshwater metagenome</name>
    <dbReference type="NCBI Taxonomy" id="449393"/>
    <lineage>
        <taxon>unclassified sequences</taxon>
        <taxon>metagenomes</taxon>
        <taxon>ecological metagenomes</taxon>
    </lineage>
</organism>
<dbReference type="SUPFAM" id="SSF56281">
    <property type="entry name" value="Metallo-hydrolase/oxidoreductase"/>
    <property type="match status" value="1"/>
</dbReference>
<protein>
    <submittedName>
        <fullName evidence="10">Unannotated protein</fullName>
    </submittedName>
</protein>
<accession>A0A6J7DLZ0</accession>
<dbReference type="Pfam" id="PF00753">
    <property type="entry name" value="Lactamase_B"/>
    <property type="match status" value="1"/>
</dbReference>
<evidence type="ECO:0000256" key="5">
    <source>
        <dbReference type="ARBA" id="ARBA00022723"/>
    </source>
</evidence>
<keyword evidence="3" id="KW-0819">tRNA processing</keyword>
<keyword evidence="7" id="KW-0378">Hydrolase</keyword>